<accession>A0AAN9FFL7</accession>
<name>A0AAN9FFL7_CROPI</name>
<reference evidence="2 3" key="1">
    <citation type="submission" date="2024-01" db="EMBL/GenBank/DDBJ databases">
        <title>The genomes of 5 underutilized Papilionoideae crops provide insights into root nodulation and disease resistanc.</title>
        <authorList>
            <person name="Yuan L."/>
        </authorList>
    </citation>
    <scope>NUCLEOTIDE SEQUENCE [LARGE SCALE GENOMIC DNA]</scope>
    <source>
        <strain evidence="2">ZHUSHIDOU_FW_LH</strain>
        <tissue evidence="2">Leaf</tissue>
    </source>
</reference>
<proteinExistence type="predicted"/>
<gene>
    <name evidence="2" type="ORF">RIF29_15441</name>
</gene>
<keyword evidence="3" id="KW-1185">Reference proteome</keyword>
<evidence type="ECO:0000313" key="2">
    <source>
        <dbReference type="EMBL" id="KAK7274356.1"/>
    </source>
</evidence>
<organism evidence="2 3">
    <name type="scientific">Crotalaria pallida</name>
    <name type="common">Smooth rattlebox</name>
    <name type="synonym">Crotalaria striata</name>
    <dbReference type="NCBI Taxonomy" id="3830"/>
    <lineage>
        <taxon>Eukaryota</taxon>
        <taxon>Viridiplantae</taxon>
        <taxon>Streptophyta</taxon>
        <taxon>Embryophyta</taxon>
        <taxon>Tracheophyta</taxon>
        <taxon>Spermatophyta</taxon>
        <taxon>Magnoliopsida</taxon>
        <taxon>eudicotyledons</taxon>
        <taxon>Gunneridae</taxon>
        <taxon>Pentapetalae</taxon>
        <taxon>rosids</taxon>
        <taxon>fabids</taxon>
        <taxon>Fabales</taxon>
        <taxon>Fabaceae</taxon>
        <taxon>Papilionoideae</taxon>
        <taxon>50 kb inversion clade</taxon>
        <taxon>genistoids sensu lato</taxon>
        <taxon>core genistoids</taxon>
        <taxon>Crotalarieae</taxon>
        <taxon>Crotalaria</taxon>
    </lineage>
</organism>
<dbReference type="Proteomes" id="UP001372338">
    <property type="component" value="Unassembled WGS sequence"/>
</dbReference>
<sequence length="146" mass="16388">MGKKKGRPPRSPPASKTSDDRTLDPLLDFSSLGKEDLDKLDNLSSKQAADLLRNLEVIKTRLKGKDPVEPETSQIPETQLNENHDEHIRSPNKRVSALIQDIVDVEKFENEVPIINKQIQAEGSKIQHDNTVIVDDLETEGTWTQA</sequence>
<evidence type="ECO:0000256" key="1">
    <source>
        <dbReference type="SAM" id="MobiDB-lite"/>
    </source>
</evidence>
<feature type="region of interest" description="Disordered" evidence="1">
    <location>
        <begin position="1"/>
        <end position="27"/>
    </location>
</feature>
<dbReference type="AlphaFoldDB" id="A0AAN9FFL7"/>
<dbReference type="EMBL" id="JAYWIO010000003">
    <property type="protein sequence ID" value="KAK7274356.1"/>
    <property type="molecule type" value="Genomic_DNA"/>
</dbReference>
<evidence type="ECO:0000313" key="3">
    <source>
        <dbReference type="Proteomes" id="UP001372338"/>
    </source>
</evidence>
<protein>
    <submittedName>
        <fullName evidence="2">Uncharacterized protein</fullName>
    </submittedName>
</protein>
<comment type="caution">
    <text evidence="2">The sequence shown here is derived from an EMBL/GenBank/DDBJ whole genome shotgun (WGS) entry which is preliminary data.</text>
</comment>